<dbReference type="EMBL" id="RQTK01000140">
    <property type="protein sequence ID" value="RUS86403.1"/>
    <property type="molecule type" value="Genomic_DNA"/>
</dbReference>
<feature type="domain" description="SAM-dependent methyltransferase TRM5/TYW2-type" evidence="7">
    <location>
        <begin position="118"/>
        <end position="418"/>
    </location>
</feature>
<dbReference type="GO" id="GO:0008175">
    <property type="term" value="F:tRNA methyltransferase activity"/>
    <property type="evidence" value="ECO:0007669"/>
    <property type="project" value="TreeGrafter"/>
</dbReference>
<keyword evidence="5" id="KW-0819">tRNA processing</keyword>
<dbReference type="InterPro" id="IPR056743">
    <property type="entry name" value="TRM5-TYW2-like_MTfase"/>
</dbReference>
<organism evidence="8 9">
    <name type="scientific">Elysia chlorotica</name>
    <name type="common">Eastern emerald elysia</name>
    <name type="synonym">Sea slug</name>
    <dbReference type="NCBI Taxonomy" id="188477"/>
    <lineage>
        <taxon>Eukaryota</taxon>
        <taxon>Metazoa</taxon>
        <taxon>Spiralia</taxon>
        <taxon>Lophotrochozoa</taxon>
        <taxon>Mollusca</taxon>
        <taxon>Gastropoda</taxon>
        <taxon>Heterobranchia</taxon>
        <taxon>Euthyneura</taxon>
        <taxon>Panpulmonata</taxon>
        <taxon>Sacoglossa</taxon>
        <taxon>Placobranchoidea</taxon>
        <taxon>Plakobranchidae</taxon>
        <taxon>Elysia</taxon>
    </lineage>
</organism>
<gene>
    <name evidence="8" type="ORF">EGW08_005853</name>
</gene>
<evidence type="ECO:0000256" key="4">
    <source>
        <dbReference type="ARBA" id="ARBA00022691"/>
    </source>
</evidence>
<dbReference type="PANTHER" id="PTHR23245:SF25">
    <property type="entry name" value="TRNA WYBUTOSINE-SYNTHESIZING PROTEIN 2 HOMOLOG"/>
    <property type="match status" value="1"/>
</dbReference>
<dbReference type="Pfam" id="PF25133">
    <property type="entry name" value="TYW2_N_2"/>
    <property type="match status" value="1"/>
</dbReference>
<proteinExistence type="predicted"/>
<evidence type="ECO:0000256" key="2">
    <source>
        <dbReference type="ARBA" id="ARBA00012265"/>
    </source>
</evidence>
<protein>
    <recommendedName>
        <fullName evidence="2">tRNA(Phe) (4-demethylwyosine(37)-C(7)) aminocarboxypropyltransferase</fullName>
        <ecNumber evidence="2">2.5.1.114</ecNumber>
    </recommendedName>
</protein>
<dbReference type="GO" id="GO:0005737">
    <property type="term" value="C:cytoplasm"/>
    <property type="evidence" value="ECO:0007669"/>
    <property type="project" value="TreeGrafter"/>
</dbReference>
<dbReference type="PANTHER" id="PTHR23245">
    <property type="entry name" value="TRNA METHYLTRANSFERASE"/>
    <property type="match status" value="1"/>
</dbReference>
<dbReference type="CDD" id="cd02440">
    <property type="entry name" value="AdoMet_MTases"/>
    <property type="match status" value="1"/>
</dbReference>
<dbReference type="GO" id="GO:0030488">
    <property type="term" value="P:tRNA methylation"/>
    <property type="evidence" value="ECO:0007669"/>
    <property type="project" value="TreeGrafter"/>
</dbReference>
<evidence type="ECO:0000256" key="5">
    <source>
        <dbReference type="ARBA" id="ARBA00022694"/>
    </source>
</evidence>
<reference evidence="8 9" key="1">
    <citation type="submission" date="2019-01" db="EMBL/GenBank/DDBJ databases">
        <title>A draft genome assembly of the solar-powered sea slug Elysia chlorotica.</title>
        <authorList>
            <person name="Cai H."/>
            <person name="Li Q."/>
            <person name="Fang X."/>
            <person name="Li J."/>
            <person name="Curtis N.E."/>
            <person name="Altenburger A."/>
            <person name="Shibata T."/>
            <person name="Feng M."/>
            <person name="Maeda T."/>
            <person name="Schwartz J.A."/>
            <person name="Shigenobu S."/>
            <person name="Lundholm N."/>
            <person name="Nishiyama T."/>
            <person name="Yang H."/>
            <person name="Hasebe M."/>
            <person name="Li S."/>
            <person name="Pierce S.K."/>
            <person name="Wang J."/>
        </authorList>
    </citation>
    <scope>NUCLEOTIDE SEQUENCE [LARGE SCALE GENOMIC DNA]</scope>
    <source>
        <strain evidence="8">EC2010</strain>
        <tissue evidence="8">Whole organism of an adult</tissue>
    </source>
</reference>
<dbReference type="PROSITE" id="PS51684">
    <property type="entry name" value="SAM_MT_TRM5_TYW2"/>
    <property type="match status" value="1"/>
</dbReference>
<name>A0A3S1HUK3_ELYCH</name>
<dbReference type="Proteomes" id="UP000271974">
    <property type="component" value="Unassembled WGS sequence"/>
</dbReference>
<evidence type="ECO:0000256" key="1">
    <source>
        <dbReference type="ARBA" id="ARBA00004797"/>
    </source>
</evidence>
<dbReference type="GO" id="GO:0031591">
    <property type="term" value="P:wybutosine biosynthetic process"/>
    <property type="evidence" value="ECO:0007669"/>
    <property type="project" value="TreeGrafter"/>
</dbReference>
<dbReference type="Gene3D" id="3.40.50.150">
    <property type="entry name" value="Vaccinia Virus protein VP39"/>
    <property type="match status" value="1"/>
</dbReference>
<keyword evidence="9" id="KW-1185">Reference proteome</keyword>
<dbReference type="STRING" id="188477.A0A3S1HUK3"/>
<sequence>MTNERENPINALSLIVQLKQGKEIRQQLEKRGLFDDCHRLVLLGEDQVAIPIRQDMESLEFINRLWPDFIQRRLNMPLSKKAQARLNTPSAKLSSELSRLMNQYNISEDLKTEIPRKWEKHHDLVIIPATSFISEDWTKIPGLWKVVAKCLSCQRLARHACVASDGIRSSQITMLLGNSGQVTHLDNGISYSYDITKCMFSAGNITEKLRIASWDCSREIVVDLYAGIGYFTLPYLVHAKAAHVHACEWNPHAAAALRQNLKDNGVSDRCSVHEGDCRQLDLPPVADRVNLGLIPSSEDGWPTAVRVLRHGGGMLHIHSNVEHSLSTGDRDECSGGSYGGDENGVSSSVLDCTIKLSGKEKLQQACTLWSSYTQSRILSLLHTIKGSNQWSVRPVHLEVVKSYAPHIVHVVLDLECRISD</sequence>
<evidence type="ECO:0000256" key="3">
    <source>
        <dbReference type="ARBA" id="ARBA00022679"/>
    </source>
</evidence>
<dbReference type="InterPro" id="IPR056744">
    <property type="entry name" value="TRM5/TYW2-like_N"/>
</dbReference>
<dbReference type="Pfam" id="PF02475">
    <property type="entry name" value="TRM5-TYW2_MTfase"/>
    <property type="match status" value="1"/>
</dbReference>
<dbReference type="GO" id="GO:0102522">
    <property type="term" value="F:tRNA 4-demethylwyosine alpha-amino-alpha-carboxypropyltransferase activity"/>
    <property type="evidence" value="ECO:0007669"/>
    <property type="project" value="UniProtKB-EC"/>
</dbReference>
<dbReference type="InterPro" id="IPR030382">
    <property type="entry name" value="MeTrfase_TRM5/TYW2"/>
</dbReference>
<evidence type="ECO:0000313" key="8">
    <source>
        <dbReference type="EMBL" id="RUS86403.1"/>
    </source>
</evidence>
<evidence type="ECO:0000256" key="6">
    <source>
        <dbReference type="ARBA" id="ARBA00049400"/>
    </source>
</evidence>
<dbReference type="EC" id="2.5.1.114" evidence="2"/>
<accession>A0A3S1HUK3</accession>
<keyword evidence="3" id="KW-0808">Transferase</keyword>
<comment type="caution">
    <text evidence="8">The sequence shown here is derived from an EMBL/GenBank/DDBJ whole genome shotgun (WGS) entry which is preliminary data.</text>
</comment>
<dbReference type="InterPro" id="IPR029063">
    <property type="entry name" value="SAM-dependent_MTases_sf"/>
</dbReference>
<evidence type="ECO:0000313" key="9">
    <source>
        <dbReference type="Proteomes" id="UP000271974"/>
    </source>
</evidence>
<dbReference type="AlphaFoldDB" id="A0A3S1HUK3"/>
<keyword evidence="4" id="KW-0949">S-adenosyl-L-methionine</keyword>
<comment type="catalytic activity">
    <reaction evidence="6">
        <text>4-demethylwyosine(37) in tRNA(Phe) + S-adenosyl-L-methionine = 4-demethyl-7-[(3S)-3-amino-3-carboxypropyl]wyosine(37) in tRNA(Phe) + S-methyl-5'-thioadenosine + H(+)</text>
        <dbReference type="Rhea" id="RHEA:36355"/>
        <dbReference type="Rhea" id="RHEA-COMP:10164"/>
        <dbReference type="Rhea" id="RHEA-COMP:10378"/>
        <dbReference type="ChEBI" id="CHEBI:15378"/>
        <dbReference type="ChEBI" id="CHEBI:17509"/>
        <dbReference type="ChEBI" id="CHEBI:59789"/>
        <dbReference type="ChEBI" id="CHEBI:64315"/>
        <dbReference type="ChEBI" id="CHEBI:73550"/>
        <dbReference type="EC" id="2.5.1.114"/>
    </reaction>
</comment>
<dbReference type="SUPFAM" id="SSF53335">
    <property type="entry name" value="S-adenosyl-L-methionine-dependent methyltransferases"/>
    <property type="match status" value="1"/>
</dbReference>
<dbReference type="OrthoDB" id="408788at2759"/>
<comment type="pathway">
    <text evidence="1">tRNA modification; wybutosine-tRNA(Phe) biosynthesis.</text>
</comment>
<evidence type="ECO:0000259" key="7">
    <source>
        <dbReference type="PROSITE" id="PS51684"/>
    </source>
</evidence>
<dbReference type="Gene3D" id="3.30.300.110">
    <property type="entry name" value="Met-10+ protein-like domains"/>
    <property type="match status" value="1"/>
</dbReference>